<dbReference type="Pfam" id="PF00126">
    <property type="entry name" value="HTH_1"/>
    <property type="match status" value="1"/>
</dbReference>
<evidence type="ECO:0000256" key="3">
    <source>
        <dbReference type="ARBA" id="ARBA00023125"/>
    </source>
</evidence>
<dbReference type="PANTHER" id="PTHR30537">
    <property type="entry name" value="HTH-TYPE TRANSCRIPTIONAL REGULATOR"/>
    <property type="match status" value="1"/>
</dbReference>
<dbReference type="STRING" id="237609.PSAKL28_28360"/>
<accession>A0A443ZQR5</accession>
<organism evidence="6 7">
    <name type="scientific">Pseudomonas alkylphenolica</name>
    <dbReference type="NCBI Taxonomy" id="237609"/>
    <lineage>
        <taxon>Bacteria</taxon>
        <taxon>Pseudomonadati</taxon>
        <taxon>Pseudomonadota</taxon>
        <taxon>Gammaproteobacteria</taxon>
        <taxon>Pseudomonadales</taxon>
        <taxon>Pseudomonadaceae</taxon>
        <taxon>Pseudomonas</taxon>
    </lineage>
</organism>
<protein>
    <submittedName>
        <fullName evidence="6">LysR family transcriptional regulator</fullName>
    </submittedName>
</protein>
<evidence type="ECO:0000313" key="6">
    <source>
        <dbReference type="EMBL" id="RWU21436.1"/>
    </source>
</evidence>
<reference evidence="6 7" key="1">
    <citation type="submission" date="2018-06" db="EMBL/GenBank/DDBJ databases">
        <title>Bacteria isolated from soil of Wuhan.</title>
        <authorList>
            <person name="Wei X."/>
            <person name="Chunhua H."/>
        </authorList>
    </citation>
    <scope>NUCLEOTIDE SEQUENCE [LARGE SCALE GENOMIC DNA]</scope>
    <source>
        <strain evidence="7">xwS2</strain>
    </source>
</reference>
<dbReference type="RefSeq" id="WP_128325038.1">
    <property type="nucleotide sequence ID" value="NZ_QJRG01000047.1"/>
</dbReference>
<sequence>MTRHFDDLQLGSIELFCLAAETGSFTRAASLAGVTPAAVSRSVARLEERLGVRLFVRTTRQMRLTDGGHNYYEQCRQALTQLLDAEREVTGGQRVPSGLLRISVPTPYAHYKLLPLLPAFRQRYPEVHLDIHASNRNIDFVEEGYDLAIRGREPADSRLIARRLEEAELVVVATPAYLARAGTPLTLEALAGHECIQFEMPSTGRTAPWSFNVAGKRLELETTGTYTCLDDYLATVTLVKSGAGVMQAYRFTVQKELDNGELVEVLATFGGTSRPFMLIYPHARHVPLRVRVFIDYLIQAGVSPPAAPCA</sequence>
<dbReference type="Gene3D" id="1.10.10.10">
    <property type="entry name" value="Winged helix-like DNA-binding domain superfamily/Winged helix DNA-binding domain"/>
    <property type="match status" value="1"/>
</dbReference>
<feature type="domain" description="HTH lysR-type" evidence="5">
    <location>
        <begin position="8"/>
        <end position="65"/>
    </location>
</feature>
<keyword evidence="3" id="KW-0238">DNA-binding</keyword>
<evidence type="ECO:0000256" key="2">
    <source>
        <dbReference type="ARBA" id="ARBA00023015"/>
    </source>
</evidence>
<dbReference type="Gene3D" id="3.40.190.290">
    <property type="match status" value="1"/>
</dbReference>
<dbReference type="CDD" id="cd08422">
    <property type="entry name" value="PBP2_CrgA_like"/>
    <property type="match status" value="1"/>
</dbReference>
<dbReference type="InterPro" id="IPR036390">
    <property type="entry name" value="WH_DNA-bd_sf"/>
</dbReference>
<dbReference type="InterPro" id="IPR058163">
    <property type="entry name" value="LysR-type_TF_proteobact-type"/>
</dbReference>
<name>A0A443ZQR5_9PSED</name>
<evidence type="ECO:0000313" key="7">
    <source>
        <dbReference type="Proteomes" id="UP000288983"/>
    </source>
</evidence>
<dbReference type="Pfam" id="PF03466">
    <property type="entry name" value="LysR_substrate"/>
    <property type="match status" value="1"/>
</dbReference>
<keyword evidence="4" id="KW-0804">Transcription</keyword>
<dbReference type="OrthoDB" id="9810065at2"/>
<keyword evidence="2" id="KW-0805">Transcription regulation</keyword>
<dbReference type="AlphaFoldDB" id="A0A443ZQR5"/>
<dbReference type="GO" id="GO:0003700">
    <property type="term" value="F:DNA-binding transcription factor activity"/>
    <property type="evidence" value="ECO:0007669"/>
    <property type="project" value="InterPro"/>
</dbReference>
<evidence type="ECO:0000256" key="1">
    <source>
        <dbReference type="ARBA" id="ARBA00009437"/>
    </source>
</evidence>
<dbReference type="SUPFAM" id="SSF46785">
    <property type="entry name" value="Winged helix' DNA-binding domain"/>
    <property type="match status" value="1"/>
</dbReference>
<evidence type="ECO:0000259" key="5">
    <source>
        <dbReference type="PROSITE" id="PS50931"/>
    </source>
</evidence>
<dbReference type="PANTHER" id="PTHR30537:SF5">
    <property type="entry name" value="HTH-TYPE TRANSCRIPTIONAL ACTIVATOR TTDR-RELATED"/>
    <property type="match status" value="1"/>
</dbReference>
<proteinExistence type="inferred from homology"/>
<gene>
    <name evidence="6" type="ORF">DM813_19870</name>
</gene>
<dbReference type="FunFam" id="1.10.10.10:FF:000001">
    <property type="entry name" value="LysR family transcriptional regulator"/>
    <property type="match status" value="1"/>
</dbReference>
<evidence type="ECO:0000256" key="4">
    <source>
        <dbReference type="ARBA" id="ARBA00023163"/>
    </source>
</evidence>
<comment type="caution">
    <text evidence="6">The sequence shown here is derived from an EMBL/GenBank/DDBJ whole genome shotgun (WGS) entry which is preliminary data.</text>
</comment>
<dbReference type="PRINTS" id="PR00039">
    <property type="entry name" value="HTHLYSR"/>
</dbReference>
<dbReference type="PROSITE" id="PS50931">
    <property type="entry name" value="HTH_LYSR"/>
    <property type="match status" value="1"/>
</dbReference>
<comment type="similarity">
    <text evidence="1">Belongs to the LysR transcriptional regulatory family.</text>
</comment>
<dbReference type="SUPFAM" id="SSF53850">
    <property type="entry name" value="Periplasmic binding protein-like II"/>
    <property type="match status" value="1"/>
</dbReference>
<dbReference type="InterPro" id="IPR005119">
    <property type="entry name" value="LysR_subst-bd"/>
</dbReference>
<dbReference type="Proteomes" id="UP000288983">
    <property type="component" value="Unassembled WGS sequence"/>
</dbReference>
<dbReference type="InterPro" id="IPR036388">
    <property type="entry name" value="WH-like_DNA-bd_sf"/>
</dbReference>
<dbReference type="InterPro" id="IPR000847">
    <property type="entry name" value="LysR_HTH_N"/>
</dbReference>
<dbReference type="EMBL" id="QJRG01000047">
    <property type="protein sequence ID" value="RWU21436.1"/>
    <property type="molecule type" value="Genomic_DNA"/>
</dbReference>
<dbReference type="GO" id="GO:0003677">
    <property type="term" value="F:DNA binding"/>
    <property type="evidence" value="ECO:0007669"/>
    <property type="project" value="UniProtKB-KW"/>
</dbReference>